<proteinExistence type="predicted"/>
<feature type="compositionally biased region" description="Basic and acidic residues" evidence="1">
    <location>
        <begin position="158"/>
        <end position="173"/>
    </location>
</feature>
<dbReference type="EMBL" id="AMZH03017575">
    <property type="protein sequence ID" value="RRT42796.1"/>
    <property type="molecule type" value="Genomic_DNA"/>
</dbReference>
<dbReference type="AlphaFoldDB" id="A0A426XTI7"/>
<comment type="caution">
    <text evidence="2">The sequence shown here is derived from an EMBL/GenBank/DDBJ whole genome shotgun (WGS) entry which is preliminary data.</text>
</comment>
<reference evidence="2 3" key="1">
    <citation type="journal article" date="2014" name="Agronomy (Basel)">
        <title>A Draft Genome Sequence for Ensete ventricosum, the Drought-Tolerant Tree Against Hunger.</title>
        <authorList>
            <person name="Harrison J."/>
            <person name="Moore K.A."/>
            <person name="Paszkiewicz K."/>
            <person name="Jones T."/>
            <person name="Grant M."/>
            <person name="Ambacheew D."/>
            <person name="Muzemil S."/>
            <person name="Studholme D.J."/>
        </authorList>
    </citation>
    <scope>NUCLEOTIDE SEQUENCE [LARGE SCALE GENOMIC DNA]</scope>
</reference>
<protein>
    <submittedName>
        <fullName evidence="2">Uncharacterized protein</fullName>
    </submittedName>
</protein>
<evidence type="ECO:0000313" key="2">
    <source>
        <dbReference type="EMBL" id="RRT42796.1"/>
    </source>
</evidence>
<gene>
    <name evidence="2" type="ORF">B296_00037810</name>
</gene>
<feature type="compositionally biased region" description="Basic and acidic residues" evidence="1">
    <location>
        <begin position="216"/>
        <end position="227"/>
    </location>
</feature>
<evidence type="ECO:0000256" key="1">
    <source>
        <dbReference type="SAM" id="MobiDB-lite"/>
    </source>
</evidence>
<organism evidence="2 3">
    <name type="scientific">Ensete ventricosum</name>
    <name type="common">Abyssinian banana</name>
    <name type="synonym">Musa ensete</name>
    <dbReference type="NCBI Taxonomy" id="4639"/>
    <lineage>
        <taxon>Eukaryota</taxon>
        <taxon>Viridiplantae</taxon>
        <taxon>Streptophyta</taxon>
        <taxon>Embryophyta</taxon>
        <taxon>Tracheophyta</taxon>
        <taxon>Spermatophyta</taxon>
        <taxon>Magnoliopsida</taxon>
        <taxon>Liliopsida</taxon>
        <taxon>Zingiberales</taxon>
        <taxon>Musaceae</taxon>
        <taxon>Ensete</taxon>
    </lineage>
</organism>
<sequence length="282" mass="32066">MHDPVRLLPVWCPSFVEDEGLSHADELVLVVHRLVSPGGLPEPGHRCPVYLLGSHLLLKVIANELLVCGMEPESWRNTRFHGFHRLHPIRQHYINKDNAIKRKLFDGLVLHGLCPNKHGDKWLTFARGESTRLLSEGNLKRRTRWGCGGIKKGKMEGAEVDFSEDRPAEEELKRRKLGSPRLTPFSTYLMRPGVKFLDLDDPSSNPRQSEASQPLEARRPRKWDDAGRRRHLVHFGRGGPHFPASNPMMSSRPHHYGVTTTTLPSATRTTQLDMAVTDPDRR</sequence>
<dbReference type="Proteomes" id="UP000287651">
    <property type="component" value="Unassembled WGS sequence"/>
</dbReference>
<feature type="compositionally biased region" description="Low complexity" evidence="1">
    <location>
        <begin position="259"/>
        <end position="270"/>
    </location>
</feature>
<accession>A0A426XTI7</accession>
<feature type="compositionally biased region" description="Polar residues" evidence="1">
    <location>
        <begin position="202"/>
        <end position="212"/>
    </location>
</feature>
<feature type="region of interest" description="Disordered" evidence="1">
    <location>
        <begin position="196"/>
        <end position="282"/>
    </location>
</feature>
<feature type="region of interest" description="Disordered" evidence="1">
    <location>
        <begin position="158"/>
        <end position="177"/>
    </location>
</feature>
<name>A0A426XTI7_ENSVE</name>
<evidence type="ECO:0000313" key="3">
    <source>
        <dbReference type="Proteomes" id="UP000287651"/>
    </source>
</evidence>